<evidence type="ECO:0000313" key="1">
    <source>
        <dbReference type="EMBL" id="VYT19160.1"/>
    </source>
</evidence>
<proteinExistence type="predicted"/>
<reference evidence="1" key="1">
    <citation type="submission" date="2019-11" db="EMBL/GenBank/DDBJ databases">
        <authorList>
            <person name="Feng L."/>
        </authorList>
    </citation>
    <scope>NUCLEOTIDE SEQUENCE</scope>
    <source>
        <strain evidence="1">BdentiumLFYP24</strain>
    </source>
</reference>
<sequence length="337" mass="38305">MDDRKNIECDDCGEQAAADEAVPCDDCGRTLCGGCRYECGDCHATVCIDCRYGCVDCGGGICENCIHHCTDCDEPVCGDCYAVCENCDEYLCQGCRRWDDSGDCYCESCLPAGGREPYYPDSPAWRTMRERPDMFTVGLEIEVNGGHDMDRMKDSGLIAGWCSDLSLDEGLEYQTRILTAEDFDDLCDLIAGIRTRSNEPGRAGGHMHVRRTSRQTPGRWYWALKGLADRQARALNMRHTSDCRWCELTHGDYTGKFTAVNDNHYDTIELRTFARWDGTTAHRLRPALEWAHHMWRYFQEHEPYRLTTADIMRESAHSAYRTPETTPAMRLAARKED</sequence>
<organism evidence="1">
    <name type="scientific">Bifidobacterium dentium</name>
    <dbReference type="NCBI Taxonomy" id="1689"/>
    <lineage>
        <taxon>Bacteria</taxon>
        <taxon>Bacillati</taxon>
        <taxon>Actinomycetota</taxon>
        <taxon>Actinomycetes</taxon>
        <taxon>Bifidobacteriales</taxon>
        <taxon>Bifidobacteriaceae</taxon>
        <taxon>Bifidobacterium</taxon>
    </lineage>
</organism>
<dbReference type="AlphaFoldDB" id="A0A6N2UNB8"/>
<name>A0A6N2UNB8_9BIFI</name>
<dbReference type="EMBL" id="CACRSP010000014">
    <property type="protein sequence ID" value="VYT19160.1"/>
    <property type="molecule type" value="Genomic_DNA"/>
</dbReference>
<dbReference type="RefSeq" id="WP_231495318.1">
    <property type="nucleotide sequence ID" value="NZ_CACRSP010000014.1"/>
</dbReference>
<accession>A0A6N2UNB8</accession>
<protein>
    <submittedName>
        <fullName evidence="1">Uncharacterized protein</fullName>
    </submittedName>
</protein>
<gene>
    <name evidence="1" type="ORF">BDLFYP24_00473</name>
</gene>